<dbReference type="SUPFAM" id="SSF50978">
    <property type="entry name" value="WD40 repeat-like"/>
    <property type="match status" value="1"/>
</dbReference>
<evidence type="ECO:0000256" key="12">
    <source>
        <dbReference type="PROSITE-ProRule" id="PRU00221"/>
    </source>
</evidence>
<gene>
    <name evidence="14" type="primary">Dsim\GD12783</name>
    <name evidence="14" type="ORF">Dsimw501_GD12783</name>
</gene>
<dbReference type="PANTHER" id="PTHR12442">
    <property type="entry name" value="DYNEIN INTERMEDIATE CHAIN"/>
    <property type="match status" value="1"/>
</dbReference>
<protein>
    <submittedName>
        <fullName evidence="14">Uncharacterized protein, isoform B</fullName>
    </submittedName>
</protein>
<dbReference type="GO" id="GO:0036157">
    <property type="term" value="C:outer dynein arm"/>
    <property type="evidence" value="ECO:0007669"/>
    <property type="project" value="TreeGrafter"/>
</dbReference>
<dbReference type="FunFam" id="2.130.10.10:FF:000975">
    <property type="entry name" value="Dynein, axonemal, intermediate chain 2a"/>
    <property type="match status" value="1"/>
</dbReference>
<dbReference type="GO" id="GO:0007605">
    <property type="term" value="P:sensory perception of sound"/>
    <property type="evidence" value="ECO:0007669"/>
    <property type="project" value="EnsemblMetazoa"/>
</dbReference>
<reference evidence="14" key="2">
    <citation type="submission" date="2014-06" db="EMBL/GenBank/DDBJ databases">
        <authorList>
            <person name="Hu T."/>
            <person name="Eisen M.B."/>
            <person name="Thornton K.R."/>
            <person name="Andolfatto P."/>
        </authorList>
    </citation>
    <scope>NUCLEOTIDE SEQUENCE</scope>
    <source>
        <strain evidence="14">W501</strain>
    </source>
</reference>
<dbReference type="KEGG" id="dsi:Dsimw501_GD12783"/>
<dbReference type="GO" id="GO:0045503">
    <property type="term" value="F:dynein light chain binding"/>
    <property type="evidence" value="ECO:0007669"/>
    <property type="project" value="TreeGrafter"/>
</dbReference>
<evidence type="ECO:0000256" key="10">
    <source>
        <dbReference type="ARBA" id="ARBA00023212"/>
    </source>
</evidence>
<keyword evidence="3" id="KW-0963">Cytoplasm</keyword>
<evidence type="ECO:0000256" key="1">
    <source>
        <dbReference type="ARBA" id="ARBA00004430"/>
    </source>
</evidence>
<keyword evidence="10" id="KW-0206">Cytoskeleton</keyword>
<dbReference type="GO" id="GO:0045504">
    <property type="term" value="F:dynein heavy chain binding"/>
    <property type="evidence" value="ECO:0007669"/>
    <property type="project" value="TreeGrafter"/>
</dbReference>
<dbReference type="Proteomes" id="UP000035880">
    <property type="component" value="Chromosome 3L"/>
</dbReference>
<keyword evidence="8" id="KW-0969">Cilium</keyword>
<dbReference type="AlphaFoldDB" id="A0A0J9RUU5"/>
<dbReference type="GO" id="GO:0003341">
    <property type="term" value="P:cilium movement"/>
    <property type="evidence" value="ECO:0007669"/>
    <property type="project" value="TreeGrafter"/>
</dbReference>
<evidence type="ECO:0000256" key="2">
    <source>
        <dbReference type="ARBA" id="ARBA00011059"/>
    </source>
</evidence>
<sequence length="593" mass="67623">MEYIFKKERRSFGARVHFEDKDEVVFTENSNPELVKSYILQNPVDRVTQYAGQTSLSVANTERATYKSTGITHNEGGWPKDINMHDPEQTVRYKRKIEKDENYITQVMNLTKPMEHYIHQNNAVNIYENYFENLDPAPLPEPCKSRTVNVYRDPNPIKVPVKHLSWSPDGGIKMAVSHCDMRFQGDKSNQKCNSYIWEVENPNEPFLTLEPKVPCVCLEYNQKDPTSLVSGMYNGQVAAWDTRHGKLPVMISEREVCHRDPVNSVLWNNSKSGTEFFSGGSDGQVLWWDTRKLTEPLDRLLKEMSIETYGGPVKSDDQDLSRSYGISVLEYETTIPTRFMAGTEMGMLFSCNRKGKTPTEKIQIRMMCHLGPVYAITRNPAFVKNFLTVGDWCARIWSEDCRESSIIWTKSSSSMLTDGAWSYTKVSQFFITRMDGVLDTWDLLQQQNEPVLTVKVCDEPLYCVRTNENGKFVSCGSQLGATFLIEVSDNMVMSAKNDKPLLTAMFERENRREKILEAKSRESKLKVKANHGQDQGDTMMVNGKINMAPFEAACEQAASEYFAAVEQERQRRLPGGKQDAEEADVSEAESSKL</sequence>
<dbReference type="OrthoDB" id="366230at2759"/>
<dbReference type="InterPro" id="IPR001680">
    <property type="entry name" value="WD40_rpt"/>
</dbReference>
<dbReference type="GO" id="GO:0005874">
    <property type="term" value="C:microtubule"/>
    <property type="evidence" value="ECO:0007669"/>
    <property type="project" value="UniProtKB-KW"/>
</dbReference>
<dbReference type="GO" id="GO:0010996">
    <property type="term" value="P:response to auditory stimulus"/>
    <property type="evidence" value="ECO:0007669"/>
    <property type="project" value="EnsemblMetazoa"/>
</dbReference>
<dbReference type="Pfam" id="PF00400">
    <property type="entry name" value="WD40"/>
    <property type="match status" value="1"/>
</dbReference>
<evidence type="ECO:0000256" key="13">
    <source>
        <dbReference type="SAM" id="MobiDB-lite"/>
    </source>
</evidence>
<evidence type="ECO:0000256" key="5">
    <source>
        <dbReference type="ARBA" id="ARBA00022701"/>
    </source>
</evidence>
<evidence type="ECO:0000256" key="6">
    <source>
        <dbReference type="ARBA" id="ARBA00022737"/>
    </source>
</evidence>
<evidence type="ECO:0000313" key="14">
    <source>
        <dbReference type="EMBL" id="KMY99049.1"/>
    </source>
</evidence>
<feature type="region of interest" description="Disordered" evidence="13">
    <location>
        <begin position="567"/>
        <end position="593"/>
    </location>
</feature>
<keyword evidence="6" id="KW-0677">Repeat</keyword>
<dbReference type="GO" id="GO:0043025">
    <property type="term" value="C:neuronal cell body"/>
    <property type="evidence" value="ECO:0007669"/>
    <property type="project" value="EnsemblMetazoa"/>
</dbReference>
<dbReference type="GO" id="GO:0036158">
    <property type="term" value="P:outer dynein arm assembly"/>
    <property type="evidence" value="ECO:0007669"/>
    <property type="project" value="EnsemblMetazoa"/>
</dbReference>
<name>A0A0J9RUU5_DROSI</name>
<dbReference type="FunFam" id="2.130.10.10:FF:000584">
    <property type="entry name" value="Dynein intermediate chain 2"/>
    <property type="match status" value="1"/>
</dbReference>
<evidence type="ECO:0000256" key="7">
    <source>
        <dbReference type="ARBA" id="ARBA00023017"/>
    </source>
</evidence>
<evidence type="ECO:0000256" key="9">
    <source>
        <dbReference type="ARBA" id="ARBA00023175"/>
    </source>
</evidence>
<comment type="subcellular location">
    <subcellularLocation>
        <location evidence="1">Cytoplasm</location>
        <location evidence="1">Cytoskeleton</location>
        <location evidence="1">Cilium axoneme</location>
    </subcellularLocation>
</comment>
<evidence type="ECO:0000256" key="11">
    <source>
        <dbReference type="ARBA" id="ARBA00023273"/>
    </source>
</evidence>
<dbReference type="InterPro" id="IPR050687">
    <property type="entry name" value="Dynein_IC"/>
</dbReference>
<dbReference type="InterPro" id="IPR015943">
    <property type="entry name" value="WD40/YVTN_repeat-like_dom_sf"/>
</dbReference>
<dbReference type="Bgee" id="FBgn0184510">
    <property type="expression patterns" value="Expressed in embryo and 1 other cell type or tissue"/>
</dbReference>
<evidence type="ECO:0000256" key="4">
    <source>
        <dbReference type="ARBA" id="ARBA00022574"/>
    </source>
</evidence>
<dbReference type="PANTHER" id="PTHR12442:SF7">
    <property type="entry name" value="DYNEIN AXONEMAL INTERMEDIATE CHAIN 2"/>
    <property type="match status" value="1"/>
</dbReference>
<dbReference type="GO" id="GO:0030425">
    <property type="term" value="C:dendrite"/>
    <property type="evidence" value="ECO:0007669"/>
    <property type="project" value="EnsemblMetazoa"/>
</dbReference>
<feature type="repeat" description="WD" evidence="12">
    <location>
        <begin position="255"/>
        <end position="291"/>
    </location>
</feature>
<keyword evidence="4 12" id="KW-0853">WD repeat</keyword>
<keyword evidence="11" id="KW-0966">Cell projection</keyword>
<dbReference type="GO" id="GO:0046692">
    <property type="term" value="P:sperm competition"/>
    <property type="evidence" value="ECO:0007669"/>
    <property type="project" value="EnsemblMetazoa"/>
</dbReference>
<dbReference type="InterPro" id="IPR036322">
    <property type="entry name" value="WD40_repeat_dom_sf"/>
</dbReference>
<proteinExistence type="inferred from homology"/>
<keyword evidence="5" id="KW-0493">Microtubule</keyword>
<accession>A0A0J9RUU5</accession>
<dbReference type="EMBL" id="CM002912">
    <property type="protein sequence ID" value="KMY99049.1"/>
    <property type="molecule type" value="Genomic_DNA"/>
</dbReference>
<keyword evidence="9" id="KW-0505">Motor protein</keyword>
<dbReference type="SMART" id="SM00320">
    <property type="entry name" value="WD40"/>
    <property type="match status" value="4"/>
</dbReference>
<comment type="similarity">
    <text evidence="2">Belongs to the dynein intermediate chain family.</text>
</comment>
<evidence type="ECO:0000256" key="8">
    <source>
        <dbReference type="ARBA" id="ARBA00023069"/>
    </source>
</evidence>
<evidence type="ECO:0000256" key="3">
    <source>
        <dbReference type="ARBA" id="ARBA00022490"/>
    </source>
</evidence>
<reference evidence="14" key="1">
    <citation type="journal article" date="2013" name="Genome Res.">
        <title>A second-generation assembly of the Drosophila simulans genome provides new insights into patterns of lineage-specific divergence.</title>
        <authorList>
            <person name="Hu T.T."/>
            <person name="Eisen M.B."/>
            <person name="Thornton K.R."/>
            <person name="Andolfatto P."/>
        </authorList>
    </citation>
    <scope>NUCLEOTIDE SEQUENCE [LARGE SCALE GENOMIC DNA]</scope>
    <source>
        <strain evidence="14">W501</strain>
    </source>
</reference>
<keyword evidence="7" id="KW-0243">Dynein</keyword>
<organism evidence="14">
    <name type="scientific">Drosophila simulans</name>
    <name type="common">Fruit fly</name>
    <dbReference type="NCBI Taxonomy" id="7240"/>
    <lineage>
        <taxon>Eukaryota</taxon>
        <taxon>Metazoa</taxon>
        <taxon>Ecdysozoa</taxon>
        <taxon>Arthropoda</taxon>
        <taxon>Hexapoda</taxon>
        <taxon>Insecta</taxon>
        <taxon>Pterygota</taxon>
        <taxon>Neoptera</taxon>
        <taxon>Endopterygota</taxon>
        <taxon>Diptera</taxon>
        <taxon>Brachycera</taxon>
        <taxon>Muscomorpha</taxon>
        <taxon>Ephydroidea</taxon>
        <taxon>Drosophilidae</taxon>
        <taxon>Drosophila</taxon>
        <taxon>Sophophora</taxon>
    </lineage>
</organism>
<dbReference type="PROSITE" id="PS50082">
    <property type="entry name" value="WD_REPEATS_2"/>
    <property type="match status" value="1"/>
</dbReference>
<dbReference type="Gene3D" id="2.130.10.10">
    <property type="entry name" value="YVTN repeat-like/Quinoprotein amine dehydrogenase"/>
    <property type="match status" value="2"/>
</dbReference>
<reference evidence="14" key="3">
    <citation type="submission" date="2015-04" db="EMBL/GenBank/DDBJ databases">
        <authorList>
            <consortium name="FlyBase"/>
        </authorList>
    </citation>
    <scope>NUCLEOTIDE SEQUENCE</scope>
    <source>
        <strain evidence="14">W501</strain>
    </source>
</reference>